<dbReference type="InterPro" id="IPR028082">
    <property type="entry name" value="Peripla_BP_I"/>
</dbReference>
<evidence type="ECO:0000256" key="1">
    <source>
        <dbReference type="ARBA" id="ARBA00023015"/>
    </source>
</evidence>
<dbReference type="PANTHER" id="PTHR30146:SF150">
    <property type="entry name" value="ARABINOSE METABOLISM TRANSCRIPTIONAL REPRESSOR"/>
    <property type="match status" value="1"/>
</dbReference>
<reference evidence="5 6" key="1">
    <citation type="submission" date="2020-08" db="EMBL/GenBank/DDBJ databases">
        <authorList>
            <person name="Ren C."/>
            <person name="Gu Y."/>
            <person name="Xu Y."/>
        </authorList>
    </citation>
    <scope>NUCLEOTIDE SEQUENCE [LARGE SCALE GENOMIC DNA]</scope>
    <source>
        <strain evidence="5 6">LBM18003</strain>
    </source>
</reference>
<dbReference type="Gene3D" id="1.10.10.10">
    <property type="entry name" value="Winged helix-like DNA-binding domain superfamily/Winged helix DNA-binding domain"/>
    <property type="match status" value="1"/>
</dbReference>
<dbReference type="PROSITE" id="PS50949">
    <property type="entry name" value="HTH_GNTR"/>
    <property type="match status" value="1"/>
</dbReference>
<dbReference type="KEGG" id="caml:H6X83_11355"/>
<dbReference type="Pfam" id="PF00392">
    <property type="entry name" value="GntR"/>
    <property type="match status" value="1"/>
</dbReference>
<keyword evidence="3" id="KW-0804">Transcription</keyword>
<evidence type="ECO:0000313" key="5">
    <source>
        <dbReference type="EMBL" id="QNO17523.1"/>
    </source>
</evidence>
<dbReference type="EMBL" id="CP060696">
    <property type="protein sequence ID" value="QNO17523.1"/>
    <property type="molecule type" value="Genomic_DNA"/>
</dbReference>
<evidence type="ECO:0000256" key="2">
    <source>
        <dbReference type="ARBA" id="ARBA00023125"/>
    </source>
</evidence>
<sequence length="357" mass="39661">MLPKYMVLVNWIRDRIKSQELKYGEKLSSEKELGQMFSVSRQTVRQAINVLVQEGLLESRQGSGTYVTRKIATAHTPQMVIGVISTYVNDYIFSGILRGVENVLTENGYSMQLAFTHNHIESEKKALTNMMSHGVDGLIVEPAKSGLPSPNMDLYNEALHEGLPLLFFNTYYPALPLPHVALDDMATGLAATEHLIRAGHRRVAGIFKLDDYQGRLRYAGYIRALMNAGIELDDDLVLWYSTEDFSDGFSAEKFQGRLQDATAIFCYNDQIALQAVAALRELGKQVPQDVSVVSVDNSDLAKLCEVPLTSVAHPMEDLGMTAAQNLLRLIQDPTFNATVDFPPHLVERGSVCPPRSL</sequence>
<gene>
    <name evidence="5" type="ORF">H6X83_11355</name>
</gene>
<dbReference type="GO" id="GO:0003700">
    <property type="term" value="F:DNA-binding transcription factor activity"/>
    <property type="evidence" value="ECO:0007669"/>
    <property type="project" value="InterPro"/>
</dbReference>
<dbReference type="InterPro" id="IPR046335">
    <property type="entry name" value="LacI/GalR-like_sensor"/>
</dbReference>
<feature type="domain" description="HTH gntR-type" evidence="4">
    <location>
        <begin position="2"/>
        <end position="70"/>
    </location>
</feature>
<keyword evidence="6" id="KW-1185">Reference proteome</keyword>
<keyword evidence="2" id="KW-0238">DNA-binding</keyword>
<dbReference type="Gene3D" id="3.40.50.2300">
    <property type="match status" value="2"/>
</dbReference>
<dbReference type="RefSeq" id="WP_212506593.1">
    <property type="nucleotide sequence ID" value="NZ_CP060696.1"/>
</dbReference>
<dbReference type="AlphaFoldDB" id="A0A7G9WFR1"/>
<dbReference type="SUPFAM" id="SSF46785">
    <property type="entry name" value="Winged helix' DNA-binding domain"/>
    <property type="match status" value="1"/>
</dbReference>
<evidence type="ECO:0000259" key="4">
    <source>
        <dbReference type="PROSITE" id="PS50949"/>
    </source>
</evidence>
<dbReference type="GO" id="GO:0000976">
    <property type="term" value="F:transcription cis-regulatory region binding"/>
    <property type="evidence" value="ECO:0007669"/>
    <property type="project" value="TreeGrafter"/>
</dbReference>
<dbReference type="PRINTS" id="PR00035">
    <property type="entry name" value="HTHGNTR"/>
</dbReference>
<dbReference type="CDD" id="cd07377">
    <property type="entry name" value="WHTH_GntR"/>
    <property type="match status" value="1"/>
</dbReference>
<dbReference type="SMART" id="SM00345">
    <property type="entry name" value="HTH_GNTR"/>
    <property type="match status" value="1"/>
</dbReference>
<keyword evidence="1" id="KW-0805">Transcription regulation</keyword>
<dbReference type="InterPro" id="IPR036388">
    <property type="entry name" value="WH-like_DNA-bd_sf"/>
</dbReference>
<dbReference type="Proteomes" id="UP000516046">
    <property type="component" value="Chromosome"/>
</dbReference>
<protein>
    <submittedName>
        <fullName evidence="5">GntR family transcriptional regulator</fullName>
    </submittedName>
</protein>
<dbReference type="Pfam" id="PF13377">
    <property type="entry name" value="Peripla_BP_3"/>
    <property type="match status" value="1"/>
</dbReference>
<name>A0A7G9WFR1_9FIRM</name>
<dbReference type="InterPro" id="IPR036390">
    <property type="entry name" value="WH_DNA-bd_sf"/>
</dbReference>
<evidence type="ECO:0000256" key="3">
    <source>
        <dbReference type="ARBA" id="ARBA00023163"/>
    </source>
</evidence>
<organism evidence="5 6">
    <name type="scientific">Caproicibacterium amylolyticum</name>
    <dbReference type="NCBI Taxonomy" id="2766537"/>
    <lineage>
        <taxon>Bacteria</taxon>
        <taxon>Bacillati</taxon>
        <taxon>Bacillota</taxon>
        <taxon>Clostridia</taxon>
        <taxon>Eubacteriales</taxon>
        <taxon>Oscillospiraceae</taxon>
        <taxon>Caproicibacterium</taxon>
    </lineage>
</organism>
<dbReference type="InterPro" id="IPR033532">
    <property type="entry name" value="AraR_ligand_bind_dom"/>
</dbReference>
<dbReference type="SUPFAM" id="SSF53822">
    <property type="entry name" value="Periplasmic binding protein-like I"/>
    <property type="match status" value="1"/>
</dbReference>
<dbReference type="CDD" id="cd01541">
    <property type="entry name" value="PBP1_AraR"/>
    <property type="match status" value="1"/>
</dbReference>
<accession>A0A7G9WFR1</accession>
<dbReference type="PANTHER" id="PTHR30146">
    <property type="entry name" value="LACI-RELATED TRANSCRIPTIONAL REPRESSOR"/>
    <property type="match status" value="1"/>
</dbReference>
<proteinExistence type="predicted"/>
<dbReference type="InterPro" id="IPR000524">
    <property type="entry name" value="Tscrpt_reg_HTH_GntR"/>
</dbReference>
<evidence type="ECO:0000313" key="6">
    <source>
        <dbReference type="Proteomes" id="UP000516046"/>
    </source>
</evidence>